<sequence>MIKPDGVQRGLVIDPVSFSLFSVKILGIFNLGFDVCLRQDLMLSEFRPCFLGF</sequence>
<accession>A0A0A8ZKR5</accession>
<dbReference type="EMBL" id="GBRH01260565">
    <property type="protein sequence ID" value="JAD37330.1"/>
    <property type="molecule type" value="Transcribed_RNA"/>
</dbReference>
<dbReference type="AlphaFoldDB" id="A0A0A8ZKR5"/>
<keyword evidence="1" id="KW-0472">Membrane</keyword>
<proteinExistence type="predicted"/>
<evidence type="ECO:0000313" key="2">
    <source>
        <dbReference type="EMBL" id="JAD37330.1"/>
    </source>
</evidence>
<keyword evidence="1" id="KW-0812">Transmembrane</keyword>
<protein>
    <submittedName>
        <fullName evidence="2">Uncharacterized protein</fullName>
    </submittedName>
</protein>
<keyword evidence="1" id="KW-1133">Transmembrane helix</keyword>
<reference evidence="2" key="2">
    <citation type="journal article" date="2015" name="Data Brief">
        <title>Shoot transcriptome of the giant reed, Arundo donax.</title>
        <authorList>
            <person name="Barrero R.A."/>
            <person name="Guerrero F.D."/>
            <person name="Moolhuijzen P."/>
            <person name="Goolsby J.A."/>
            <person name="Tidwell J."/>
            <person name="Bellgard S.E."/>
            <person name="Bellgard M.I."/>
        </authorList>
    </citation>
    <scope>NUCLEOTIDE SEQUENCE</scope>
    <source>
        <tissue evidence="2">Shoot tissue taken approximately 20 cm above the soil surface</tissue>
    </source>
</reference>
<name>A0A0A8ZKR5_ARUDO</name>
<feature type="transmembrane region" description="Helical" evidence="1">
    <location>
        <begin position="16"/>
        <end position="37"/>
    </location>
</feature>
<organism evidence="2">
    <name type="scientific">Arundo donax</name>
    <name type="common">Giant reed</name>
    <name type="synonym">Donax arundinaceus</name>
    <dbReference type="NCBI Taxonomy" id="35708"/>
    <lineage>
        <taxon>Eukaryota</taxon>
        <taxon>Viridiplantae</taxon>
        <taxon>Streptophyta</taxon>
        <taxon>Embryophyta</taxon>
        <taxon>Tracheophyta</taxon>
        <taxon>Spermatophyta</taxon>
        <taxon>Magnoliopsida</taxon>
        <taxon>Liliopsida</taxon>
        <taxon>Poales</taxon>
        <taxon>Poaceae</taxon>
        <taxon>PACMAD clade</taxon>
        <taxon>Arundinoideae</taxon>
        <taxon>Arundineae</taxon>
        <taxon>Arundo</taxon>
    </lineage>
</organism>
<evidence type="ECO:0000256" key="1">
    <source>
        <dbReference type="SAM" id="Phobius"/>
    </source>
</evidence>
<reference evidence="2" key="1">
    <citation type="submission" date="2014-09" db="EMBL/GenBank/DDBJ databases">
        <authorList>
            <person name="Magalhaes I.L.F."/>
            <person name="Oliveira U."/>
            <person name="Santos F.R."/>
            <person name="Vidigal T.H.D.A."/>
            <person name="Brescovit A.D."/>
            <person name="Santos A.J."/>
        </authorList>
    </citation>
    <scope>NUCLEOTIDE SEQUENCE</scope>
    <source>
        <tissue evidence="2">Shoot tissue taken approximately 20 cm above the soil surface</tissue>
    </source>
</reference>